<feature type="transmembrane region" description="Helical" evidence="5">
    <location>
        <begin position="12"/>
        <end position="42"/>
    </location>
</feature>
<dbReference type="Pfam" id="PF01957">
    <property type="entry name" value="NfeD"/>
    <property type="match status" value="1"/>
</dbReference>
<keyword evidence="2 5" id="KW-0812">Transmembrane</keyword>
<accession>A0A7W9B4F7</accession>
<comment type="caution">
    <text evidence="7">The sequence shown here is derived from an EMBL/GenBank/DDBJ whole genome shotgun (WGS) entry which is preliminary data.</text>
</comment>
<evidence type="ECO:0000313" key="8">
    <source>
        <dbReference type="Proteomes" id="UP000537161"/>
    </source>
</evidence>
<evidence type="ECO:0000313" key="7">
    <source>
        <dbReference type="EMBL" id="MBB5705801.1"/>
    </source>
</evidence>
<dbReference type="PANTHER" id="PTHR33507:SF3">
    <property type="entry name" value="INNER MEMBRANE PROTEIN YBBJ"/>
    <property type="match status" value="1"/>
</dbReference>
<organism evidence="7 8">
    <name type="scientific">Sphingopyxis panaciterrulae</name>
    <dbReference type="NCBI Taxonomy" id="462372"/>
    <lineage>
        <taxon>Bacteria</taxon>
        <taxon>Pseudomonadati</taxon>
        <taxon>Pseudomonadota</taxon>
        <taxon>Alphaproteobacteria</taxon>
        <taxon>Sphingomonadales</taxon>
        <taxon>Sphingomonadaceae</taxon>
        <taxon>Sphingopyxis</taxon>
    </lineage>
</organism>
<keyword evidence="4 5" id="KW-0472">Membrane</keyword>
<evidence type="ECO:0000256" key="2">
    <source>
        <dbReference type="ARBA" id="ARBA00022692"/>
    </source>
</evidence>
<comment type="subcellular location">
    <subcellularLocation>
        <location evidence="1">Membrane</location>
        <topology evidence="1">Multi-pass membrane protein</topology>
    </subcellularLocation>
</comment>
<dbReference type="GO" id="GO:0005886">
    <property type="term" value="C:plasma membrane"/>
    <property type="evidence" value="ECO:0007669"/>
    <property type="project" value="TreeGrafter"/>
</dbReference>
<feature type="transmembrane region" description="Helical" evidence="5">
    <location>
        <begin position="48"/>
        <end position="70"/>
    </location>
</feature>
<proteinExistence type="predicted"/>
<evidence type="ECO:0000256" key="5">
    <source>
        <dbReference type="SAM" id="Phobius"/>
    </source>
</evidence>
<evidence type="ECO:0000256" key="1">
    <source>
        <dbReference type="ARBA" id="ARBA00004141"/>
    </source>
</evidence>
<dbReference type="PANTHER" id="PTHR33507">
    <property type="entry name" value="INNER MEMBRANE PROTEIN YBBJ"/>
    <property type="match status" value="1"/>
</dbReference>
<evidence type="ECO:0000259" key="6">
    <source>
        <dbReference type="Pfam" id="PF01957"/>
    </source>
</evidence>
<keyword evidence="3 5" id="KW-1133">Transmembrane helix</keyword>
<dbReference type="Gene3D" id="2.40.50.140">
    <property type="entry name" value="Nucleic acid-binding proteins"/>
    <property type="match status" value="1"/>
</dbReference>
<keyword evidence="8" id="KW-1185">Reference proteome</keyword>
<sequence length="148" mass="15632">MPDWLTNMEPHWAWLSLGVLLAAAEIVAPGFFLIWIGAAAIVTGIVAWVAPIGVPVQLGLFALLAVVILYGARKWLRDNPITSTDPHLNQRASRLVGEVLTVTTAIEDGRGRARVGDGEWPVHGPDAAEGAKVRVVSADGGVLVVEAA</sequence>
<dbReference type="InterPro" id="IPR002810">
    <property type="entry name" value="NfeD-like_C"/>
</dbReference>
<dbReference type="RefSeq" id="WP_184096173.1">
    <property type="nucleotide sequence ID" value="NZ_JACIJH010000002.1"/>
</dbReference>
<dbReference type="Proteomes" id="UP000537161">
    <property type="component" value="Unassembled WGS sequence"/>
</dbReference>
<name>A0A7W9B4F7_9SPHN</name>
<protein>
    <recommendedName>
        <fullName evidence="6">NfeD-like C-terminal domain-containing protein</fullName>
    </recommendedName>
</protein>
<dbReference type="EMBL" id="JACIJH010000002">
    <property type="protein sequence ID" value="MBB5705801.1"/>
    <property type="molecule type" value="Genomic_DNA"/>
</dbReference>
<evidence type="ECO:0000256" key="3">
    <source>
        <dbReference type="ARBA" id="ARBA00022989"/>
    </source>
</evidence>
<evidence type="ECO:0000256" key="4">
    <source>
        <dbReference type="ARBA" id="ARBA00023136"/>
    </source>
</evidence>
<dbReference type="AlphaFoldDB" id="A0A7W9B4F7"/>
<dbReference type="InterPro" id="IPR012340">
    <property type="entry name" value="NA-bd_OB-fold"/>
</dbReference>
<dbReference type="InterPro" id="IPR052165">
    <property type="entry name" value="Membrane_assoc_protease"/>
</dbReference>
<gene>
    <name evidence="7" type="ORF">FHR21_001134</name>
</gene>
<feature type="domain" description="NfeD-like C-terminal" evidence="6">
    <location>
        <begin position="93"/>
        <end position="146"/>
    </location>
</feature>
<reference evidence="7 8" key="1">
    <citation type="submission" date="2020-08" db="EMBL/GenBank/DDBJ databases">
        <title>Genomic Encyclopedia of Type Strains, Phase IV (KMG-IV): sequencing the most valuable type-strain genomes for metagenomic binning, comparative biology and taxonomic classification.</title>
        <authorList>
            <person name="Goeker M."/>
        </authorList>
    </citation>
    <scope>NUCLEOTIDE SEQUENCE [LARGE SCALE GENOMIC DNA]</scope>
    <source>
        <strain evidence="7 8">DSM 27163</strain>
    </source>
</reference>